<gene>
    <name evidence="2" type="ORF">DEA37_0005829</name>
</gene>
<evidence type="ECO:0000313" key="2">
    <source>
        <dbReference type="EMBL" id="KAA3680349.1"/>
    </source>
</evidence>
<dbReference type="InterPro" id="IPR053836">
    <property type="entry name" value="Arc1-like_N"/>
</dbReference>
<dbReference type="Pfam" id="PF21972">
    <property type="entry name" value="Arc1p_N_like"/>
    <property type="match status" value="1"/>
</dbReference>
<comment type="caution">
    <text evidence="2">The sequence shown here is derived from an EMBL/GenBank/DDBJ whole genome shotgun (WGS) entry which is preliminary data.</text>
</comment>
<reference evidence="2 3" key="1">
    <citation type="journal article" date="2019" name="Gigascience">
        <title>Whole-genome sequence of the oriental lung fluke Paragonimus westermani.</title>
        <authorList>
            <person name="Oey H."/>
            <person name="Zakrzewski M."/>
            <person name="Narain K."/>
            <person name="Devi K.R."/>
            <person name="Agatsuma T."/>
            <person name="Nawaratna S."/>
            <person name="Gobert G.N."/>
            <person name="Jones M.K."/>
            <person name="Ragan M.A."/>
            <person name="McManus D.P."/>
            <person name="Krause L."/>
        </authorList>
    </citation>
    <scope>NUCLEOTIDE SEQUENCE [LARGE SCALE GENOMIC DNA]</scope>
    <source>
        <strain evidence="2 3">IND2009</strain>
    </source>
</reference>
<dbReference type="GO" id="GO:0017101">
    <property type="term" value="C:aminoacyl-tRNA synthetase multienzyme complex"/>
    <property type="evidence" value="ECO:0007669"/>
    <property type="project" value="InterPro"/>
</dbReference>
<dbReference type="GO" id="GO:0005634">
    <property type="term" value="C:nucleus"/>
    <property type="evidence" value="ECO:0007669"/>
    <property type="project" value="TreeGrafter"/>
</dbReference>
<dbReference type="PANTHER" id="PTHR44490:SF1">
    <property type="entry name" value="EUKARYOTIC TRANSLATION ELONGATION FACTOR 1 EPSILON-1"/>
    <property type="match status" value="1"/>
</dbReference>
<dbReference type="SUPFAM" id="SSF47616">
    <property type="entry name" value="GST C-terminal domain-like"/>
    <property type="match status" value="1"/>
</dbReference>
<dbReference type="GO" id="GO:0003746">
    <property type="term" value="F:translation elongation factor activity"/>
    <property type="evidence" value="ECO:0007669"/>
    <property type="project" value="UniProtKB-KW"/>
</dbReference>
<dbReference type="AlphaFoldDB" id="A0A5J4NXT6"/>
<dbReference type="InterPro" id="IPR042450">
    <property type="entry name" value="EEF1E1"/>
</dbReference>
<proteinExistence type="predicted"/>
<protein>
    <submittedName>
        <fullName evidence="2">Eukaryotic translation elongation factor 1 epsilon-1</fullName>
    </submittedName>
</protein>
<keyword evidence="3" id="KW-1185">Reference proteome</keyword>
<dbReference type="Gene3D" id="1.20.1050.10">
    <property type="match status" value="1"/>
</dbReference>
<keyword evidence="2" id="KW-0251">Elongation factor</keyword>
<name>A0A5J4NXT6_9TREM</name>
<dbReference type="PANTHER" id="PTHR44490">
    <property type="entry name" value="EUKARYOTIC TRANSLATION ELONGATION FACTOR 1 EPSILON-1"/>
    <property type="match status" value="1"/>
</dbReference>
<dbReference type="GO" id="GO:0005737">
    <property type="term" value="C:cytoplasm"/>
    <property type="evidence" value="ECO:0007669"/>
    <property type="project" value="TreeGrafter"/>
</dbReference>
<dbReference type="InterPro" id="IPR036282">
    <property type="entry name" value="Glutathione-S-Trfase_C_sf"/>
</dbReference>
<accession>A0A5J4NXT6</accession>
<evidence type="ECO:0000259" key="1">
    <source>
        <dbReference type="Pfam" id="PF21972"/>
    </source>
</evidence>
<keyword evidence="2" id="KW-0648">Protein biosynthesis</keyword>
<dbReference type="GO" id="GO:0043517">
    <property type="term" value="P:positive regulation of DNA damage response, signal transduction by p53 class mediator"/>
    <property type="evidence" value="ECO:0007669"/>
    <property type="project" value="InterPro"/>
</dbReference>
<feature type="domain" description="Nuclear-export cofactor Arc1-like N-terminal" evidence="1">
    <location>
        <begin position="24"/>
        <end position="103"/>
    </location>
</feature>
<sequence>MMGADLLHTLVATDNSLAKSADEQALMYQFLEWKVNNIDNADDVRISLKKLNDVLKSSTYLCSNSMKAIDVLLTMSLGKILVNFTHFEKETLGNVLRWYTQVSSEAKQPLPPVFFQRMPIYH</sequence>
<evidence type="ECO:0000313" key="3">
    <source>
        <dbReference type="Proteomes" id="UP000324629"/>
    </source>
</evidence>
<organism evidence="2 3">
    <name type="scientific">Paragonimus westermani</name>
    <dbReference type="NCBI Taxonomy" id="34504"/>
    <lineage>
        <taxon>Eukaryota</taxon>
        <taxon>Metazoa</taxon>
        <taxon>Spiralia</taxon>
        <taxon>Lophotrochozoa</taxon>
        <taxon>Platyhelminthes</taxon>
        <taxon>Trematoda</taxon>
        <taxon>Digenea</taxon>
        <taxon>Plagiorchiida</taxon>
        <taxon>Troglotremata</taxon>
        <taxon>Troglotrematidae</taxon>
        <taxon>Paragonimus</taxon>
    </lineage>
</organism>
<dbReference type="EMBL" id="QNGE01000467">
    <property type="protein sequence ID" value="KAA3680349.1"/>
    <property type="molecule type" value="Genomic_DNA"/>
</dbReference>
<dbReference type="Proteomes" id="UP000324629">
    <property type="component" value="Unassembled WGS sequence"/>
</dbReference>